<reference evidence="4" key="1">
    <citation type="submission" date="2016-10" db="EMBL/GenBank/DDBJ databases">
        <authorList>
            <person name="Varghese N."/>
            <person name="Submissions S."/>
        </authorList>
    </citation>
    <scope>NUCLEOTIDE SEQUENCE [LARGE SCALE GENOMIC DNA]</scope>
    <source>
        <strain evidence="4">DSM 24740</strain>
    </source>
</reference>
<dbReference type="GO" id="GO:0000272">
    <property type="term" value="P:polysaccharide catabolic process"/>
    <property type="evidence" value="ECO:0007669"/>
    <property type="project" value="InterPro"/>
</dbReference>
<proteinExistence type="predicted"/>
<keyword evidence="4" id="KW-1185">Reference proteome</keyword>
<dbReference type="SUPFAM" id="SSF49384">
    <property type="entry name" value="Carbohydrate-binding domain"/>
    <property type="match status" value="1"/>
</dbReference>
<dbReference type="Gene3D" id="2.60.40.680">
    <property type="match status" value="1"/>
</dbReference>
<organism evidence="3 4">
    <name type="scientific">Neolewinella agarilytica</name>
    <dbReference type="NCBI Taxonomy" id="478744"/>
    <lineage>
        <taxon>Bacteria</taxon>
        <taxon>Pseudomonadati</taxon>
        <taxon>Bacteroidota</taxon>
        <taxon>Saprospiria</taxon>
        <taxon>Saprospirales</taxon>
        <taxon>Lewinellaceae</taxon>
        <taxon>Neolewinella</taxon>
    </lineage>
</organism>
<dbReference type="PROSITE" id="PS51257">
    <property type="entry name" value="PROKAR_LIPOPROTEIN"/>
    <property type="match status" value="1"/>
</dbReference>
<feature type="signal peptide" evidence="1">
    <location>
        <begin position="1"/>
        <end position="35"/>
    </location>
</feature>
<evidence type="ECO:0000313" key="4">
    <source>
        <dbReference type="Proteomes" id="UP000199021"/>
    </source>
</evidence>
<dbReference type="STRING" id="478744.SAMN05444359_10765"/>
<evidence type="ECO:0000313" key="3">
    <source>
        <dbReference type="EMBL" id="SEQ24615.1"/>
    </source>
</evidence>
<gene>
    <name evidence="3" type="ORF">SAMN05444359_10765</name>
</gene>
<dbReference type="InterPro" id="IPR008965">
    <property type="entry name" value="CBM2/CBM3_carb-bd_dom_sf"/>
</dbReference>
<keyword evidence="1" id="KW-0732">Signal</keyword>
<protein>
    <submittedName>
        <fullName evidence="3">Cohesin domain-containing protein</fullName>
    </submittedName>
</protein>
<dbReference type="Pfam" id="PF00963">
    <property type="entry name" value="Cohesin"/>
    <property type="match status" value="1"/>
</dbReference>
<sequence length="207" mass="22856">MQLMPFRSTSFLTILTKMSLFAGLFLLVFSCNNSAANAQTGEPVVGKVNPRSPLIQDPGFTGDKKTRALIVRMGEAKAKSGERVCLPVEATGFKDLLGFQFTMRFDSAALKYESVRGMKLPGYGVDKFGVRFADRGYVSSLWTDPDIVNGSSMPDNTKLFEICFTNLMKKGEETEVKFQDGPTAFEVISNKMEQLRLVHSNGKVVSK</sequence>
<dbReference type="RefSeq" id="WP_090167133.1">
    <property type="nucleotide sequence ID" value="NZ_FOFB01000007.1"/>
</dbReference>
<dbReference type="InterPro" id="IPR002102">
    <property type="entry name" value="Cohesin_dom"/>
</dbReference>
<dbReference type="GO" id="GO:0030246">
    <property type="term" value="F:carbohydrate binding"/>
    <property type="evidence" value="ECO:0007669"/>
    <property type="project" value="InterPro"/>
</dbReference>
<feature type="chain" id="PRO_5011628899" evidence="1">
    <location>
        <begin position="36"/>
        <end position="207"/>
    </location>
</feature>
<evidence type="ECO:0000259" key="2">
    <source>
        <dbReference type="Pfam" id="PF00963"/>
    </source>
</evidence>
<feature type="domain" description="Cohesin" evidence="2">
    <location>
        <begin position="73"/>
        <end position="183"/>
    </location>
</feature>
<name>A0A1H9EG55_9BACT</name>
<dbReference type="Proteomes" id="UP000199021">
    <property type="component" value="Unassembled WGS sequence"/>
</dbReference>
<accession>A0A1H9EG55</accession>
<dbReference type="InParanoid" id="A0A1H9EG55"/>
<dbReference type="AlphaFoldDB" id="A0A1H9EG55"/>
<dbReference type="EMBL" id="FOFB01000007">
    <property type="protein sequence ID" value="SEQ24615.1"/>
    <property type="molecule type" value="Genomic_DNA"/>
</dbReference>
<evidence type="ECO:0000256" key="1">
    <source>
        <dbReference type="SAM" id="SignalP"/>
    </source>
</evidence>